<evidence type="ECO:0000256" key="6">
    <source>
        <dbReference type="ARBA" id="ARBA00022777"/>
    </source>
</evidence>
<evidence type="ECO:0000259" key="13">
    <source>
        <dbReference type="Pfam" id="PF03727"/>
    </source>
</evidence>
<comment type="pathway">
    <text evidence="2">Carbohydrate metabolism; hexose metabolism.</text>
</comment>
<evidence type="ECO:0000256" key="1">
    <source>
        <dbReference type="ARBA" id="ARBA00004888"/>
    </source>
</evidence>
<dbReference type="InterPro" id="IPR043129">
    <property type="entry name" value="ATPase_NBD"/>
</dbReference>
<dbReference type="Pfam" id="PF03727">
    <property type="entry name" value="Hexokinase_2"/>
    <property type="match status" value="1"/>
</dbReference>
<evidence type="ECO:0000256" key="5">
    <source>
        <dbReference type="ARBA" id="ARBA00022741"/>
    </source>
</evidence>
<protein>
    <recommendedName>
        <fullName evidence="11">Phosphotransferase</fullName>
        <ecNumber evidence="11">2.7.1.-</ecNumber>
    </recommendedName>
</protein>
<dbReference type="InterPro" id="IPR001312">
    <property type="entry name" value="Hexokinase"/>
</dbReference>
<evidence type="ECO:0000256" key="7">
    <source>
        <dbReference type="ARBA" id="ARBA00022840"/>
    </source>
</evidence>
<name>A0A0C9S7R9_9CONI</name>
<organism evidence="14">
    <name type="scientific">Wollemia nobilis</name>
    <dbReference type="NCBI Taxonomy" id="56998"/>
    <lineage>
        <taxon>Eukaryota</taxon>
        <taxon>Viridiplantae</taxon>
        <taxon>Streptophyta</taxon>
        <taxon>Embryophyta</taxon>
        <taxon>Tracheophyta</taxon>
        <taxon>Spermatophyta</taxon>
        <taxon>Pinopsida</taxon>
        <taxon>Pinidae</taxon>
        <taxon>Conifers II</taxon>
        <taxon>Araucariales</taxon>
        <taxon>Araucariaceae</taxon>
        <taxon>Wollemia</taxon>
    </lineage>
</organism>
<keyword evidence="6 11" id="KW-0418">Kinase</keyword>
<dbReference type="PROSITE" id="PS51748">
    <property type="entry name" value="HEXOKINASE_2"/>
    <property type="match status" value="1"/>
</dbReference>
<comment type="pathway">
    <text evidence="1">Carbohydrate degradation; glycolysis; D-glyceraldehyde 3-phosphate and glycerone phosphate from D-glucose: step 1/4.</text>
</comment>
<dbReference type="PANTHER" id="PTHR19443:SF16">
    <property type="entry name" value="HEXOKINASE TYPE 1-RELATED"/>
    <property type="match status" value="1"/>
</dbReference>
<dbReference type="PRINTS" id="PR00475">
    <property type="entry name" value="HEXOKINASE"/>
</dbReference>
<dbReference type="GO" id="GO:0005536">
    <property type="term" value="F:D-glucose binding"/>
    <property type="evidence" value="ECO:0007669"/>
    <property type="project" value="InterPro"/>
</dbReference>
<dbReference type="FunFam" id="3.40.367.20:FF:000003">
    <property type="entry name" value="Phosphotransferase"/>
    <property type="match status" value="1"/>
</dbReference>
<dbReference type="CDD" id="cd24020">
    <property type="entry name" value="ASKHA_NBD_HK_plant"/>
    <property type="match status" value="1"/>
</dbReference>
<dbReference type="GO" id="GO:0006006">
    <property type="term" value="P:glucose metabolic process"/>
    <property type="evidence" value="ECO:0007669"/>
    <property type="project" value="TreeGrafter"/>
</dbReference>
<dbReference type="Gene3D" id="3.40.367.20">
    <property type="match status" value="1"/>
</dbReference>
<evidence type="ECO:0000313" key="14">
    <source>
        <dbReference type="EMBL" id="JAG88467.1"/>
    </source>
</evidence>
<dbReference type="Gene3D" id="3.30.420.40">
    <property type="match status" value="1"/>
</dbReference>
<keyword evidence="4 11" id="KW-0808">Transferase</keyword>
<dbReference type="UniPathway" id="UPA00109">
    <property type="reaction ID" value="UER00180"/>
</dbReference>
<keyword evidence="7 11" id="KW-0067">ATP-binding</keyword>
<evidence type="ECO:0000256" key="9">
    <source>
        <dbReference type="ARBA" id="ARBA00044613"/>
    </source>
</evidence>
<evidence type="ECO:0000256" key="2">
    <source>
        <dbReference type="ARBA" id="ARBA00005028"/>
    </source>
</evidence>
<evidence type="ECO:0000256" key="10">
    <source>
        <dbReference type="ARBA" id="ARBA00047905"/>
    </source>
</evidence>
<dbReference type="PANTHER" id="PTHR19443">
    <property type="entry name" value="HEXOKINASE"/>
    <property type="match status" value="1"/>
</dbReference>
<dbReference type="SUPFAM" id="SSF53067">
    <property type="entry name" value="Actin-like ATPase domain"/>
    <property type="match status" value="2"/>
</dbReference>
<dbReference type="GO" id="GO:0005739">
    <property type="term" value="C:mitochondrion"/>
    <property type="evidence" value="ECO:0007669"/>
    <property type="project" value="UniProtKB-ARBA"/>
</dbReference>
<evidence type="ECO:0000256" key="4">
    <source>
        <dbReference type="ARBA" id="ARBA00022679"/>
    </source>
</evidence>
<feature type="domain" description="Hexokinase C-terminal" evidence="13">
    <location>
        <begin position="302"/>
        <end position="542"/>
    </location>
</feature>
<dbReference type="EC" id="2.7.1.-" evidence="11"/>
<accession>A0A0C9S7R9</accession>
<dbReference type="GO" id="GO:0004340">
    <property type="term" value="F:glucokinase activity"/>
    <property type="evidence" value="ECO:0007669"/>
    <property type="project" value="TreeGrafter"/>
</dbReference>
<dbReference type="AlphaFoldDB" id="A0A0C9S7R9"/>
<evidence type="ECO:0000259" key="12">
    <source>
        <dbReference type="Pfam" id="PF00349"/>
    </source>
</evidence>
<keyword evidence="5 11" id="KW-0547">Nucleotide-binding</keyword>
<comment type="catalytic activity">
    <reaction evidence="10">
        <text>D-fructose + ATP = D-fructose 6-phosphate + ADP + H(+)</text>
        <dbReference type="Rhea" id="RHEA:16125"/>
        <dbReference type="ChEBI" id="CHEBI:15378"/>
        <dbReference type="ChEBI" id="CHEBI:30616"/>
        <dbReference type="ChEBI" id="CHEBI:37721"/>
        <dbReference type="ChEBI" id="CHEBI:61527"/>
        <dbReference type="ChEBI" id="CHEBI:456216"/>
        <dbReference type="EC" id="2.7.1.1"/>
    </reaction>
    <physiologicalReaction direction="left-to-right" evidence="10">
        <dbReference type="Rhea" id="RHEA:16126"/>
    </physiologicalReaction>
</comment>
<dbReference type="GO" id="GO:0005829">
    <property type="term" value="C:cytosol"/>
    <property type="evidence" value="ECO:0007669"/>
    <property type="project" value="TreeGrafter"/>
</dbReference>
<evidence type="ECO:0000256" key="3">
    <source>
        <dbReference type="ARBA" id="ARBA00009225"/>
    </source>
</evidence>
<feature type="domain" description="Hexokinase N-terminal" evidence="12">
    <location>
        <begin position="95"/>
        <end position="295"/>
    </location>
</feature>
<dbReference type="FunFam" id="3.30.420.40:FF:000034">
    <property type="entry name" value="Phosphotransferase"/>
    <property type="match status" value="1"/>
</dbReference>
<dbReference type="InterPro" id="IPR022673">
    <property type="entry name" value="Hexokinase_C"/>
</dbReference>
<dbReference type="Pfam" id="PF00349">
    <property type="entry name" value="Hexokinase_1"/>
    <property type="match status" value="1"/>
</dbReference>
<dbReference type="GO" id="GO:0001678">
    <property type="term" value="P:intracellular glucose homeostasis"/>
    <property type="evidence" value="ECO:0007669"/>
    <property type="project" value="InterPro"/>
</dbReference>
<evidence type="ECO:0000256" key="11">
    <source>
        <dbReference type="RuleBase" id="RU362007"/>
    </source>
</evidence>
<comment type="similarity">
    <text evidence="3 11">Belongs to the hexokinase family.</text>
</comment>
<proteinExistence type="inferred from homology"/>
<reference evidence="14" key="1">
    <citation type="submission" date="2015-02" db="EMBL/GenBank/DDBJ databases">
        <title>A transcriptome of Wollemia nobilis - a relic of Gondwana.</title>
        <authorList>
            <person name="Chia J.Y."/>
            <person name="Leong Y.S."/>
            <person name="Abdul Karim S."/>
            <person name="Wan Azmi N."/>
            <person name="Hercus R."/>
            <person name="Croft L."/>
        </authorList>
    </citation>
    <scope>NUCLEOTIDE SEQUENCE</scope>
    <source>
        <strain evidence="14">MaeBrown</strain>
        <tissue evidence="14">Leaf</tissue>
    </source>
</reference>
<dbReference type="InterPro" id="IPR022672">
    <property type="entry name" value="Hexokinase_N"/>
</dbReference>
<dbReference type="GO" id="GO:0008865">
    <property type="term" value="F:fructokinase activity"/>
    <property type="evidence" value="ECO:0007669"/>
    <property type="project" value="TreeGrafter"/>
</dbReference>
<keyword evidence="8 11" id="KW-0324">Glycolysis</keyword>
<evidence type="ECO:0000256" key="8">
    <source>
        <dbReference type="ARBA" id="ARBA00023152"/>
    </source>
</evidence>
<dbReference type="GO" id="GO:0005524">
    <property type="term" value="F:ATP binding"/>
    <property type="evidence" value="ECO:0007669"/>
    <property type="project" value="UniProtKB-UniRule"/>
</dbReference>
<dbReference type="EMBL" id="GCHU01007710">
    <property type="protein sequence ID" value="JAG88467.1"/>
    <property type="molecule type" value="Transcribed_RNA"/>
</dbReference>
<comment type="catalytic activity">
    <reaction evidence="9">
        <text>a D-hexose + ATP = a D-hexose 6-phosphate + ADP + H(+)</text>
        <dbReference type="Rhea" id="RHEA:22740"/>
        <dbReference type="ChEBI" id="CHEBI:4194"/>
        <dbReference type="ChEBI" id="CHEBI:15378"/>
        <dbReference type="ChEBI" id="CHEBI:30616"/>
        <dbReference type="ChEBI" id="CHEBI:229467"/>
        <dbReference type="ChEBI" id="CHEBI:456216"/>
        <dbReference type="EC" id="2.7.1.1"/>
    </reaction>
    <physiologicalReaction direction="left-to-right" evidence="9">
        <dbReference type="Rhea" id="RHEA:22741"/>
    </physiologicalReaction>
</comment>
<dbReference type="GO" id="GO:0006096">
    <property type="term" value="P:glycolytic process"/>
    <property type="evidence" value="ECO:0007669"/>
    <property type="project" value="UniProtKB-UniPathway"/>
</dbReference>
<sequence>MTVSRSLSGSFLKNHHYNQHNVIVSHKIGSLGLRSCSRYATYRRSSSSSSGRYYGMECLKASASAYGAIIVTCNYNKKEEKKSGVCDWGKAEKILKEVEEQCATPVGLLREVAGAMAQEMDAGLSSDDPSNLLKMVITYVDSLPTGDEKGLFYALDLGGTNFRVLRVQLGGKDNRVVDQEFVKVTIPANLMVGTEKELFDYIASELVKFVTKEGRNFSLEHGRQRELGFTFSFPVHQTAIASGTLIKWSKGFSVSETVGKDVVVALQEAMERQGLDMRVSALVNDTVGTLAGGRYRDEDVMAAVILGTGTNACYVEHADAIAKWKGPLPKSGYMVINTEWGNFWSSHLPMTEFDKALDVESINPGDHIFEKLISGMYLGEIVRRVLLKLAIEAALFGDSIPSRLREPYALGTPHISAMHQDTSSDLILVESTLKNVLGESSIPLKTRELVVKLCSIVAVRAARLAGAGIVGILKKLGRDVIGTTSKNRTVVAIDGGLYEHYTLFRHNMQTAVEELLGSEVSETVILELSRDGSGIGATLLAASNSQYSSKS</sequence>
<dbReference type="UniPathway" id="UPA00242"/>